<name>U4QNA5_LACHE</name>
<organism evidence="1 2">
    <name type="scientific">Lactobacillus helveticus CIRM-BIA 953</name>
    <dbReference type="NCBI Taxonomy" id="1226335"/>
    <lineage>
        <taxon>Bacteria</taxon>
        <taxon>Bacillati</taxon>
        <taxon>Bacillota</taxon>
        <taxon>Bacilli</taxon>
        <taxon>Lactobacillales</taxon>
        <taxon>Lactobacillaceae</taxon>
        <taxon>Lactobacillus</taxon>
    </lineage>
</organism>
<dbReference type="Proteomes" id="UP000017243">
    <property type="component" value="Unassembled WGS sequence"/>
</dbReference>
<comment type="caution">
    <text evidence="1">The sequence shown here is derived from an EMBL/GenBank/DDBJ whole genome shotgun (WGS) entry which is preliminary data.</text>
</comment>
<evidence type="ECO:0000313" key="1">
    <source>
        <dbReference type="EMBL" id="CDI43130.1"/>
    </source>
</evidence>
<evidence type="ECO:0000313" key="2">
    <source>
        <dbReference type="Proteomes" id="UP000017243"/>
    </source>
</evidence>
<dbReference type="AlphaFoldDB" id="U4QNA5"/>
<protein>
    <submittedName>
        <fullName evidence="1">Uncharacterized protein</fullName>
    </submittedName>
</protein>
<reference evidence="1 2" key="1">
    <citation type="submission" date="2013-09" db="EMBL/GenBank/DDBJ databases">
        <title>Draft Genome Sequence of five Lactobacillus helveticus strains CIRM-BIA 101T, 103, 104, 951 and 953 isolated from milk product.</title>
        <authorList>
            <person name="Valence F."/>
            <person name="Chuat V."/>
            <person name="Ma L."/>
            <person name="Creno S."/>
            <person name="Falentin H."/>
            <person name="Lortal S."/>
            <person name="Bizet C."/>
            <person name="Clermont D."/>
            <person name="Loux V."/>
            <person name="Bouchier C."/>
            <person name="Cousin S."/>
        </authorList>
    </citation>
    <scope>NUCLEOTIDE SEQUENCE [LARGE SCALE GENOMIC DNA]</scope>
    <source>
        <strain evidence="1 2">CIRM-BIA 953</strain>
    </source>
</reference>
<accession>U4QNA5</accession>
<proteinExistence type="predicted"/>
<dbReference type="EMBL" id="CBUH010000159">
    <property type="protein sequence ID" value="CDI43130.1"/>
    <property type="molecule type" value="Genomic_DNA"/>
</dbReference>
<gene>
    <name evidence="1" type="ORF">LHCIRMBIA953_01537</name>
</gene>
<sequence>MVEHTEIMNAIIVPEWHLTLSF</sequence>